<protein>
    <submittedName>
        <fullName evidence="1">Uncharacterized protein</fullName>
    </submittedName>
</protein>
<evidence type="ECO:0000313" key="2">
    <source>
        <dbReference type="Proteomes" id="UP000502831"/>
    </source>
</evidence>
<reference evidence="1 2" key="1">
    <citation type="journal article" date="2017" name="Environ. Sci. Technol.">
        <title>Organohalide Respiration with Chlorinated Ethenes under Low pH Conditions.</title>
        <authorList>
            <person name="Yang Y."/>
            <person name="Capiro N.L."/>
            <person name="Marcet T.F."/>
            <person name="Yan J."/>
            <person name="Pennell K.D."/>
            <person name="Loffler F.E."/>
        </authorList>
    </citation>
    <scope>NUCLEOTIDE SEQUENCE [LARGE SCALE GENOMIC DNA]</scope>
    <source>
        <strain evidence="1 2">ACSDCE</strain>
    </source>
</reference>
<evidence type="ECO:0000313" key="1">
    <source>
        <dbReference type="EMBL" id="QIR75877.1"/>
    </source>
</evidence>
<accession>A0A6G9VSM7</accession>
<gene>
    <name evidence="1" type="ORF">FA584_06505</name>
</gene>
<dbReference type="EMBL" id="CP039734">
    <property type="protein sequence ID" value="QIR75877.1"/>
    <property type="molecule type" value="Genomic_DNA"/>
</dbReference>
<dbReference type="AlphaFoldDB" id="A0A6G9VSM7"/>
<organism evidence="1 2">
    <name type="scientific">Sulfurospirillum diekertiae</name>
    <dbReference type="NCBI Taxonomy" id="1854492"/>
    <lineage>
        <taxon>Bacteria</taxon>
        <taxon>Pseudomonadati</taxon>
        <taxon>Campylobacterota</taxon>
        <taxon>Epsilonproteobacteria</taxon>
        <taxon>Campylobacterales</taxon>
        <taxon>Sulfurospirillaceae</taxon>
        <taxon>Sulfurospirillum</taxon>
    </lineage>
</organism>
<proteinExistence type="predicted"/>
<sequence>MHAYIINTKYSVEILINLIFDEIHSLDTFKSELSAKESQFQHYQKEFEFKDFNDDFCDLQVQDAFIKMAESKKGVDILKSQIHVLSISIQNKDFSIRALCGALLQITKQGISFVHGKYKHLAPNGHKTFGAETLKNVIWEGRNQTLHFEEGIFQQPIIDCFKNLEIAYGSDFLLSKPPKNKSLEIIRLLDWTTYKNYEKDMVSILG</sequence>
<dbReference type="RefSeq" id="WP_167749771.1">
    <property type="nucleotide sequence ID" value="NZ_CP039734.2"/>
</dbReference>
<name>A0A6G9VSM7_9BACT</name>
<dbReference type="Proteomes" id="UP000502831">
    <property type="component" value="Chromosome"/>
</dbReference>